<accession>A0A1N6F2V6</accession>
<evidence type="ECO:0000256" key="6">
    <source>
        <dbReference type="PIRSR" id="PIRSR000410-1"/>
    </source>
</evidence>
<name>A0A1N6F2V6_9RHOB</name>
<feature type="binding site" evidence="6">
    <location>
        <position position="103"/>
    </location>
    <ligand>
        <name>S-adenosyl-L-methionine</name>
        <dbReference type="ChEBI" id="CHEBI:59789"/>
    </ligand>
</feature>
<dbReference type="Pfam" id="PF03705">
    <property type="entry name" value="CheR_N"/>
    <property type="match status" value="1"/>
</dbReference>
<feature type="binding site" evidence="6">
    <location>
        <position position="99"/>
    </location>
    <ligand>
        <name>S-adenosyl-L-methionine</name>
        <dbReference type="ChEBI" id="CHEBI:59789"/>
    </ligand>
</feature>
<comment type="catalytic activity">
    <reaction evidence="1 5">
        <text>L-glutamyl-[protein] + S-adenosyl-L-methionine = [protein]-L-glutamate 5-O-methyl ester + S-adenosyl-L-homocysteine</text>
        <dbReference type="Rhea" id="RHEA:24452"/>
        <dbReference type="Rhea" id="RHEA-COMP:10208"/>
        <dbReference type="Rhea" id="RHEA-COMP:10311"/>
        <dbReference type="ChEBI" id="CHEBI:29973"/>
        <dbReference type="ChEBI" id="CHEBI:57856"/>
        <dbReference type="ChEBI" id="CHEBI:59789"/>
        <dbReference type="ChEBI" id="CHEBI:82795"/>
        <dbReference type="EC" id="2.1.1.80"/>
    </reaction>
</comment>
<dbReference type="GO" id="GO:0008983">
    <property type="term" value="F:protein-glutamate O-methyltransferase activity"/>
    <property type="evidence" value="ECO:0007669"/>
    <property type="project" value="UniProtKB-EC"/>
</dbReference>
<dbReference type="GO" id="GO:0032259">
    <property type="term" value="P:methylation"/>
    <property type="evidence" value="ECO:0007669"/>
    <property type="project" value="UniProtKB-KW"/>
</dbReference>
<dbReference type="AlphaFoldDB" id="A0A1N6F2V6"/>
<keyword evidence="9" id="KW-1185">Reference proteome</keyword>
<comment type="function">
    <text evidence="5">Methylation of the membrane-bound methyl-accepting chemotaxis proteins (MCP) to form gamma-glutamyl methyl ester residues in MCP.</text>
</comment>
<organism evidence="8 9">
    <name type="scientific">Vannielia litorea</name>
    <dbReference type="NCBI Taxonomy" id="1217970"/>
    <lineage>
        <taxon>Bacteria</taxon>
        <taxon>Pseudomonadati</taxon>
        <taxon>Pseudomonadota</taxon>
        <taxon>Alphaproteobacteria</taxon>
        <taxon>Rhodobacterales</taxon>
        <taxon>Paracoccaceae</taxon>
        <taxon>Vannielia</taxon>
    </lineage>
</organism>
<dbReference type="Gene3D" id="3.40.50.150">
    <property type="entry name" value="Vaccinia Virus protein VP39"/>
    <property type="match status" value="1"/>
</dbReference>
<dbReference type="Gene3D" id="1.10.155.10">
    <property type="entry name" value="Chemotaxis receptor methyltransferase CheR, N-terminal domain"/>
    <property type="match status" value="1"/>
</dbReference>
<evidence type="ECO:0000256" key="2">
    <source>
        <dbReference type="ARBA" id="ARBA00022603"/>
    </source>
</evidence>
<dbReference type="InterPro" id="IPR000780">
    <property type="entry name" value="CheR_MeTrfase"/>
</dbReference>
<dbReference type="InterPro" id="IPR022641">
    <property type="entry name" value="CheR_N"/>
</dbReference>
<dbReference type="SUPFAM" id="SSF47757">
    <property type="entry name" value="Chemotaxis receptor methyltransferase CheR, N-terminal domain"/>
    <property type="match status" value="1"/>
</dbReference>
<gene>
    <name evidence="8" type="ORF">SAMN05444002_1322</name>
</gene>
<evidence type="ECO:0000313" key="8">
    <source>
        <dbReference type="EMBL" id="SIN89601.1"/>
    </source>
</evidence>
<dbReference type="InterPro" id="IPR036804">
    <property type="entry name" value="CheR_N_sf"/>
</dbReference>
<sequence length="316" mass="34146">MTPAGASPLAAATRLSGGAPSEALSPEKRAQFDAIAATAREAAGLHIVPEKSAMVFSRIGKRLRALGLASLDDYIALIRGPGAAQEREHLISALTTNVTSFFREDHHFAHFADAILPGLIARARAGGRVRLWSSACSSGQEAYSLAMVVLERFPEAARHDLRILASDIDHQVLATARAATYPADLVAPLTAGGRDRFLRPAEGDEVAVKDEVRALVAFRHLNLMGNWPMKGRFDVIFCRNVMIYFDQPTQNRLISRFAEVCAPGAVLYLGHSERIDPASGAPFRQVGQTTFVFEPAAAAHLHMPFGAHQEHPDVSP</sequence>
<feature type="binding site" evidence="6">
    <location>
        <position position="167"/>
    </location>
    <ligand>
        <name>S-adenosyl-L-methionine</name>
        <dbReference type="ChEBI" id="CHEBI:59789"/>
    </ligand>
</feature>
<feature type="binding site" evidence="6">
    <location>
        <begin position="222"/>
        <end position="223"/>
    </location>
    <ligand>
        <name>S-adenosyl-L-methionine</name>
        <dbReference type="ChEBI" id="CHEBI:59789"/>
    </ligand>
</feature>
<dbReference type="EMBL" id="FSRL01000001">
    <property type="protein sequence ID" value="SIN89601.1"/>
    <property type="molecule type" value="Genomic_DNA"/>
</dbReference>
<dbReference type="PANTHER" id="PTHR24422:SF19">
    <property type="entry name" value="CHEMOTAXIS PROTEIN METHYLTRANSFERASE"/>
    <property type="match status" value="1"/>
</dbReference>
<dbReference type="SMART" id="SM00138">
    <property type="entry name" value="MeTrc"/>
    <property type="match status" value="1"/>
</dbReference>
<evidence type="ECO:0000256" key="3">
    <source>
        <dbReference type="ARBA" id="ARBA00022679"/>
    </source>
</evidence>
<evidence type="ECO:0000313" key="9">
    <source>
        <dbReference type="Proteomes" id="UP000184932"/>
    </source>
</evidence>
<dbReference type="InterPro" id="IPR029063">
    <property type="entry name" value="SAM-dependent_MTases_sf"/>
</dbReference>
<dbReference type="PIRSF" id="PIRSF000410">
    <property type="entry name" value="CheR"/>
    <property type="match status" value="1"/>
</dbReference>
<evidence type="ECO:0000256" key="1">
    <source>
        <dbReference type="ARBA" id="ARBA00001541"/>
    </source>
</evidence>
<feature type="binding site" evidence="6">
    <location>
        <position position="141"/>
    </location>
    <ligand>
        <name>S-adenosyl-L-methionine</name>
        <dbReference type="ChEBI" id="CHEBI:59789"/>
    </ligand>
</feature>
<keyword evidence="3 5" id="KW-0808">Transferase</keyword>
<evidence type="ECO:0000256" key="5">
    <source>
        <dbReference type="PIRNR" id="PIRNR000410"/>
    </source>
</evidence>
<dbReference type="SUPFAM" id="SSF53335">
    <property type="entry name" value="S-adenosyl-L-methionine-dependent methyltransferases"/>
    <property type="match status" value="1"/>
</dbReference>
<dbReference type="InterPro" id="IPR022642">
    <property type="entry name" value="CheR_C"/>
</dbReference>
<reference evidence="9" key="1">
    <citation type="submission" date="2016-11" db="EMBL/GenBank/DDBJ databases">
        <authorList>
            <person name="Varghese N."/>
            <person name="Submissions S."/>
        </authorList>
    </citation>
    <scope>NUCLEOTIDE SEQUENCE [LARGE SCALE GENOMIC DNA]</scope>
    <source>
        <strain evidence="9">DSM 29440</strain>
    </source>
</reference>
<evidence type="ECO:0000256" key="4">
    <source>
        <dbReference type="ARBA" id="ARBA00022691"/>
    </source>
</evidence>
<dbReference type="PRINTS" id="PR00996">
    <property type="entry name" value="CHERMTFRASE"/>
</dbReference>
<feature type="binding site" evidence="6">
    <location>
        <begin position="239"/>
        <end position="240"/>
    </location>
    <ligand>
        <name>S-adenosyl-L-methionine</name>
        <dbReference type="ChEBI" id="CHEBI:59789"/>
    </ligand>
</feature>
<dbReference type="STRING" id="1217970.SAMN05444002_1322"/>
<dbReference type="PROSITE" id="PS50123">
    <property type="entry name" value="CHER"/>
    <property type="match status" value="1"/>
</dbReference>
<feature type="binding site" evidence="6">
    <location>
        <position position="97"/>
    </location>
    <ligand>
        <name>S-adenosyl-L-methionine</name>
        <dbReference type="ChEBI" id="CHEBI:59789"/>
    </ligand>
</feature>
<dbReference type="InterPro" id="IPR026024">
    <property type="entry name" value="Chemotaxis_MeTrfase_CheR"/>
</dbReference>
<dbReference type="PANTHER" id="PTHR24422">
    <property type="entry name" value="CHEMOTAXIS PROTEIN METHYLTRANSFERASE"/>
    <property type="match status" value="1"/>
</dbReference>
<keyword evidence="2 5" id="KW-0489">Methyltransferase</keyword>
<evidence type="ECO:0000259" key="7">
    <source>
        <dbReference type="PROSITE" id="PS50123"/>
    </source>
</evidence>
<keyword evidence="4 5" id="KW-0949">S-adenosyl-L-methionine</keyword>
<protein>
    <recommendedName>
        <fullName evidence="5">Chemotaxis protein methyltransferase</fullName>
        <ecNumber evidence="5">2.1.1.80</ecNumber>
    </recommendedName>
</protein>
<dbReference type="InterPro" id="IPR050903">
    <property type="entry name" value="Bact_Chemotaxis_MeTrfase"/>
</dbReference>
<dbReference type="Pfam" id="PF01739">
    <property type="entry name" value="CheR"/>
    <property type="match status" value="1"/>
</dbReference>
<dbReference type="EC" id="2.1.1.80" evidence="5"/>
<feature type="domain" description="CheR-type methyltransferase" evidence="7">
    <location>
        <begin position="30"/>
        <end position="296"/>
    </location>
</feature>
<proteinExistence type="predicted"/>
<dbReference type="RefSeq" id="WP_074255408.1">
    <property type="nucleotide sequence ID" value="NZ_FSRL01000001.1"/>
</dbReference>
<dbReference type="Proteomes" id="UP000184932">
    <property type="component" value="Unassembled WGS sequence"/>
</dbReference>